<keyword evidence="2" id="KW-0067">ATP-binding</keyword>
<dbReference type="InterPro" id="IPR005338">
    <property type="entry name" value="Anhydro_N_Ac-Mur_kinase"/>
</dbReference>
<dbReference type="SUPFAM" id="SSF53067">
    <property type="entry name" value="Actin-like ATPase domain"/>
    <property type="match status" value="1"/>
</dbReference>
<dbReference type="InterPro" id="IPR043129">
    <property type="entry name" value="ATPase_NBD"/>
</dbReference>
<feature type="binding site" evidence="2">
    <location>
        <begin position="9"/>
        <end position="16"/>
    </location>
    <ligand>
        <name>ATP</name>
        <dbReference type="ChEBI" id="CHEBI:30616"/>
    </ligand>
</feature>
<dbReference type="PANTHER" id="PTHR30605:SF0">
    <property type="entry name" value="ANHYDRO-N-ACETYLMURAMIC ACID KINASE"/>
    <property type="match status" value="1"/>
</dbReference>
<evidence type="ECO:0000313" key="3">
    <source>
        <dbReference type="EMBL" id="MEA5392719.1"/>
    </source>
</evidence>
<comment type="pathway">
    <text evidence="2">Cell wall biogenesis; peptidoglycan recycling.</text>
</comment>
<dbReference type="Pfam" id="PF03702">
    <property type="entry name" value="AnmK"/>
    <property type="match status" value="1"/>
</dbReference>
<name>A0ABU5RY63_9CYAN</name>
<organism evidence="3 4">
    <name type="scientific">Cyanobium gracile UHCC 0139</name>
    <dbReference type="NCBI Taxonomy" id="3110308"/>
    <lineage>
        <taxon>Bacteria</taxon>
        <taxon>Bacillati</taxon>
        <taxon>Cyanobacteriota</taxon>
        <taxon>Cyanophyceae</taxon>
        <taxon>Synechococcales</taxon>
        <taxon>Prochlorococcaceae</taxon>
        <taxon>Cyanobium</taxon>
    </lineage>
</organism>
<dbReference type="Gene3D" id="3.30.420.40">
    <property type="match status" value="2"/>
</dbReference>
<comment type="similarity">
    <text evidence="2">Belongs to the anhydro-N-acetylmuramic acid kinase family.</text>
</comment>
<comment type="function">
    <text evidence="2">Catalyzes the specific phosphorylation of 1,6-anhydro-N-acetylmuramic acid (anhMurNAc) with the simultaneous cleavage of the 1,6-anhydro ring, generating MurNAc-6-P. Is required for the utilization of anhMurNAc either imported from the medium or derived from its own cell wall murein, and thus plays a role in cell wall recycling.</text>
</comment>
<comment type="pathway">
    <text evidence="2">Amino-sugar metabolism; 1,6-anhydro-N-acetylmuramate degradation.</text>
</comment>
<keyword evidence="4" id="KW-1185">Reference proteome</keyword>
<dbReference type="EC" id="2.7.1.170" evidence="2"/>
<comment type="caution">
    <text evidence="3">The sequence shown here is derived from an EMBL/GenBank/DDBJ whole genome shotgun (WGS) entry which is preliminary data.</text>
</comment>
<dbReference type="EMBL" id="JAYGHX010000015">
    <property type="protein sequence ID" value="MEA5392719.1"/>
    <property type="molecule type" value="Genomic_DNA"/>
</dbReference>
<keyword evidence="2" id="KW-0547">Nucleotide-binding</keyword>
<dbReference type="CDD" id="cd24050">
    <property type="entry name" value="ASKHA_NBD_ANMK"/>
    <property type="match status" value="1"/>
</dbReference>
<keyword evidence="2" id="KW-0119">Carbohydrate metabolism</keyword>
<accession>A0ABU5RY63</accession>
<evidence type="ECO:0000256" key="1">
    <source>
        <dbReference type="ARBA" id="ARBA00022777"/>
    </source>
</evidence>
<dbReference type="GO" id="GO:0016301">
    <property type="term" value="F:kinase activity"/>
    <property type="evidence" value="ECO:0007669"/>
    <property type="project" value="UniProtKB-KW"/>
</dbReference>
<dbReference type="Proteomes" id="UP001304461">
    <property type="component" value="Unassembled WGS sequence"/>
</dbReference>
<sequence>MRVLGLMSGTSADGVDAVLVSLKGRPGRPRWRILASAHTPYPAALRERLVAVGQGVPLDAEALLHLAEELTEHQALAARACDPDGRAELVGCHGQTLWHRPPEGERRGASWQLLQGPLLAELLGTPVVFDFRSIDLALGGHGAPLVPATDAALLGRIGGWRALLNLGGIANLTLLPPPAGPDRKAPVLGWDCGPANTLLDLAVARFSGGRLSFDADGAWARQGRIDEARLQQWLREPFFQAAPPKSTGRELFGAADLERRLAELGDGVEPADVLATLTAFSAAVVGQDLARPPRPRPLELLVAGGGARNGFLMEQLRRRCHGTAVLPLASQGIADDQREALAFALLAWWRRRGHRGSLPSVTGARRAAVLGVMALPPPSGG</sequence>
<reference evidence="3 4" key="1">
    <citation type="submission" date="2023-12" db="EMBL/GenBank/DDBJ databases">
        <title>Baltic Sea Cyanobacteria.</title>
        <authorList>
            <person name="Delbaje E."/>
            <person name="Fewer D.P."/>
            <person name="Shishido T.K."/>
        </authorList>
    </citation>
    <scope>NUCLEOTIDE SEQUENCE [LARGE SCALE GENOMIC DNA]</scope>
    <source>
        <strain evidence="3 4">UHCC 0139</strain>
    </source>
</reference>
<dbReference type="HAMAP" id="MF_01270">
    <property type="entry name" value="AnhMurNAc_kinase"/>
    <property type="match status" value="1"/>
</dbReference>
<evidence type="ECO:0000256" key="2">
    <source>
        <dbReference type="HAMAP-Rule" id="MF_01270"/>
    </source>
</evidence>
<proteinExistence type="inferred from homology"/>
<protein>
    <recommendedName>
        <fullName evidence="2">Anhydro-N-acetylmuramic acid kinase</fullName>
        <ecNumber evidence="2">2.7.1.170</ecNumber>
    </recommendedName>
    <alternativeName>
        <fullName evidence="2">AnhMurNAc kinase</fullName>
    </alternativeName>
</protein>
<keyword evidence="2 3" id="KW-0808">Transferase</keyword>
<dbReference type="NCBIfam" id="NF007145">
    <property type="entry name" value="PRK09585.2-5"/>
    <property type="match status" value="1"/>
</dbReference>
<comment type="catalytic activity">
    <reaction evidence="2">
        <text>1,6-anhydro-N-acetyl-beta-muramate + ATP + H2O = N-acetyl-D-muramate 6-phosphate + ADP + H(+)</text>
        <dbReference type="Rhea" id="RHEA:24952"/>
        <dbReference type="ChEBI" id="CHEBI:15377"/>
        <dbReference type="ChEBI" id="CHEBI:15378"/>
        <dbReference type="ChEBI" id="CHEBI:30616"/>
        <dbReference type="ChEBI" id="CHEBI:58690"/>
        <dbReference type="ChEBI" id="CHEBI:58722"/>
        <dbReference type="ChEBI" id="CHEBI:456216"/>
        <dbReference type="EC" id="2.7.1.170"/>
    </reaction>
</comment>
<dbReference type="RefSeq" id="WP_323306646.1">
    <property type="nucleotide sequence ID" value="NZ_JAYGHX010000015.1"/>
</dbReference>
<gene>
    <name evidence="2" type="primary">anmK</name>
    <name evidence="3" type="ORF">VB738_15765</name>
</gene>
<dbReference type="PANTHER" id="PTHR30605">
    <property type="entry name" value="ANHYDRO-N-ACETYLMURAMIC ACID KINASE"/>
    <property type="match status" value="1"/>
</dbReference>
<keyword evidence="1 2" id="KW-0418">Kinase</keyword>
<evidence type="ECO:0000313" key="4">
    <source>
        <dbReference type="Proteomes" id="UP001304461"/>
    </source>
</evidence>